<dbReference type="Pfam" id="PF01420">
    <property type="entry name" value="Methylase_S"/>
    <property type="match status" value="1"/>
</dbReference>
<feature type="domain" description="Type I restriction modification DNA specificity" evidence="4">
    <location>
        <begin position="220"/>
        <end position="375"/>
    </location>
</feature>
<dbReference type="PANTHER" id="PTHR30408">
    <property type="entry name" value="TYPE-1 RESTRICTION ENZYME ECOKI SPECIFICITY PROTEIN"/>
    <property type="match status" value="1"/>
</dbReference>
<evidence type="ECO:0000256" key="1">
    <source>
        <dbReference type="ARBA" id="ARBA00010923"/>
    </source>
</evidence>
<organism evidence="5 6">
    <name type="scientific">Flavobacterium plantiphilum</name>
    <dbReference type="NCBI Taxonomy" id="3163297"/>
    <lineage>
        <taxon>Bacteria</taxon>
        <taxon>Pseudomonadati</taxon>
        <taxon>Bacteroidota</taxon>
        <taxon>Flavobacteriia</taxon>
        <taxon>Flavobacteriales</taxon>
        <taxon>Flavobacteriaceae</taxon>
        <taxon>Flavobacterium</taxon>
    </lineage>
</organism>
<evidence type="ECO:0000259" key="4">
    <source>
        <dbReference type="Pfam" id="PF01420"/>
    </source>
</evidence>
<reference evidence="5 6" key="1">
    <citation type="submission" date="2024-06" db="EMBL/GenBank/DDBJ databases">
        <authorList>
            <person name="Kaempfer P."/>
            <person name="Viver T."/>
        </authorList>
    </citation>
    <scope>NUCLEOTIDE SEQUENCE [LARGE SCALE GENOMIC DNA]</scope>
    <source>
        <strain evidence="5 6">ST-87</strain>
    </source>
</reference>
<dbReference type="InterPro" id="IPR052021">
    <property type="entry name" value="Type-I_RS_S_subunit"/>
</dbReference>
<proteinExistence type="inferred from homology"/>
<keyword evidence="2" id="KW-0680">Restriction system</keyword>
<dbReference type="Gene3D" id="1.10.287.1120">
    <property type="entry name" value="Bipartite methylase S protein"/>
    <property type="match status" value="1"/>
</dbReference>
<dbReference type="Proteomes" id="UP001629260">
    <property type="component" value="Unassembled WGS sequence"/>
</dbReference>
<keyword evidence="6" id="KW-1185">Reference proteome</keyword>
<dbReference type="EMBL" id="JBELQA010000001">
    <property type="protein sequence ID" value="MFL9829741.1"/>
    <property type="molecule type" value="Genomic_DNA"/>
</dbReference>
<dbReference type="EC" id="3.1.21.-" evidence="5"/>
<evidence type="ECO:0000313" key="5">
    <source>
        <dbReference type="EMBL" id="MFL9829741.1"/>
    </source>
</evidence>
<evidence type="ECO:0000313" key="6">
    <source>
        <dbReference type="Proteomes" id="UP001629260"/>
    </source>
</evidence>
<dbReference type="PANTHER" id="PTHR30408:SF12">
    <property type="entry name" value="TYPE I RESTRICTION ENZYME MJAVIII SPECIFICITY SUBUNIT"/>
    <property type="match status" value="1"/>
</dbReference>
<keyword evidence="5" id="KW-0255">Endonuclease</keyword>
<sequence>MDKENKNPVIRFKGFTEDWIQQELGEFLTERKEMQKISEDAPILAFASGQGVIDRSERKSNNRDHLTLDQENKVYKLTEFNDIVYNPSNLKYGAIDRNKHGRGVISPIYVTFTTEEEPSFMELIVKSEKFKLRALQYEEGTVVKRQSVKPENLLSLKVELSSSLDEQKQIGAYFQNLDNLIALQQKKHDQLIILKKAMLVKMFPKKGALVPEIRFKGFTEDWEEDTLGKIARITTGKSNREDSDLEGEYTFFDRSEEIRRSDIYLFDCEAIIIAGEGSDFTPKYFNGKFDLHQRTYAIMNSKDIDGRFLQYQIHLFRKYFLDQAVGSTVKSLRLPMFLNMSIKFPSKIEQQKIGSYFQNLDNQIALHKTQLDKLNNIKKACFTKMFVAQD</sequence>
<name>A0ABW8XRB5_9FLAO</name>
<dbReference type="GO" id="GO:0004519">
    <property type="term" value="F:endonuclease activity"/>
    <property type="evidence" value="ECO:0007669"/>
    <property type="project" value="UniProtKB-KW"/>
</dbReference>
<comment type="similarity">
    <text evidence="1">Belongs to the type-I restriction system S methylase family.</text>
</comment>
<dbReference type="GO" id="GO:0016787">
    <property type="term" value="F:hydrolase activity"/>
    <property type="evidence" value="ECO:0007669"/>
    <property type="project" value="UniProtKB-KW"/>
</dbReference>
<evidence type="ECO:0000256" key="3">
    <source>
        <dbReference type="ARBA" id="ARBA00023125"/>
    </source>
</evidence>
<comment type="caution">
    <text evidence="5">The sequence shown here is derived from an EMBL/GenBank/DDBJ whole genome shotgun (WGS) entry which is preliminary data.</text>
</comment>
<keyword evidence="5" id="KW-0378">Hydrolase</keyword>
<keyword evidence="3" id="KW-0238">DNA-binding</keyword>
<dbReference type="InterPro" id="IPR000055">
    <property type="entry name" value="Restrct_endonuc_typeI_TRD"/>
</dbReference>
<dbReference type="Gene3D" id="3.90.220.20">
    <property type="entry name" value="DNA methylase specificity domains"/>
    <property type="match status" value="2"/>
</dbReference>
<dbReference type="SUPFAM" id="SSF116734">
    <property type="entry name" value="DNA methylase specificity domain"/>
    <property type="match status" value="2"/>
</dbReference>
<dbReference type="RefSeq" id="WP_408079680.1">
    <property type="nucleotide sequence ID" value="NZ_JBELQA010000001.1"/>
</dbReference>
<accession>A0ABW8XRB5</accession>
<evidence type="ECO:0000256" key="2">
    <source>
        <dbReference type="ARBA" id="ARBA00022747"/>
    </source>
</evidence>
<dbReference type="InterPro" id="IPR044946">
    <property type="entry name" value="Restrct_endonuc_typeI_TRD_sf"/>
</dbReference>
<keyword evidence="5" id="KW-0540">Nuclease</keyword>
<protein>
    <submittedName>
        <fullName evidence="5">Restriction endonuclease subunit S</fullName>
        <ecNumber evidence="5">3.1.21.-</ecNumber>
    </submittedName>
</protein>
<gene>
    <name evidence="5" type="ORF">ABS764_02655</name>
</gene>